<protein>
    <submittedName>
        <fullName evidence="2">Uncharacterized protein</fullName>
    </submittedName>
</protein>
<dbReference type="SMART" id="SM00561">
    <property type="entry name" value="MBT"/>
    <property type="match status" value="1"/>
</dbReference>
<dbReference type="AlphaFoldDB" id="A0A9J6DIY1"/>
<comment type="caution">
    <text evidence="2">The sequence shown here is derived from an EMBL/GenBank/DDBJ whole genome shotgun (WGS) entry which is preliminary data.</text>
</comment>
<proteinExistence type="predicted"/>
<accession>A0A9J6DIY1</accession>
<name>A0A9J6DIY1_RHIMP</name>
<dbReference type="Pfam" id="PF02820">
    <property type="entry name" value="MBT"/>
    <property type="match status" value="1"/>
</dbReference>
<dbReference type="GO" id="GO:0005634">
    <property type="term" value="C:nucleus"/>
    <property type="evidence" value="ECO:0007669"/>
    <property type="project" value="InterPro"/>
</dbReference>
<dbReference type="Gene3D" id="2.30.30.140">
    <property type="match status" value="1"/>
</dbReference>
<reference evidence="2" key="1">
    <citation type="journal article" date="2020" name="Cell">
        <title>Large-Scale Comparative Analyses of Tick Genomes Elucidate Their Genetic Diversity and Vector Capacities.</title>
        <authorList>
            <consortium name="Tick Genome and Microbiome Consortium (TIGMIC)"/>
            <person name="Jia N."/>
            <person name="Wang J."/>
            <person name="Shi W."/>
            <person name="Du L."/>
            <person name="Sun Y."/>
            <person name="Zhan W."/>
            <person name="Jiang J.F."/>
            <person name="Wang Q."/>
            <person name="Zhang B."/>
            <person name="Ji P."/>
            <person name="Bell-Sakyi L."/>
            <person name="Cui X.M."/>
            <person name="Yuan T.T."/>
            <person name="Jiang B.G."/>
            <person name="Yang W.F."/>
            <person name="Lam T.T."/>
            <person name="Chang Q.C."/>
            <person name="Ding S.J."/>
            <person name="Wang X.J."/>
            <person name="Zhu J.G."/>
            <person name="Ruan X.D."/>
            <person name="Zhao L."/>
            <person name="Wei J.T."/>
            <person name="Ye R.Z."/>
            <person name="Que T.C."/>
            <person name="Du C.H."/>
            <person name="Zhou Y.H."/>
            <person name="Cheng J.X."/>
            <person name="Dai P.F."/>
            <person name="Guo W.B."/>
            <person name="Han X.H."/>
            <person name="Huang E.J."/>
            <person name="Li L.F."/>
            <person name="Wei W."/>
            <person name="Gao Y.C."/>
            <person name="Liu J.Z."/>
            <person name="Shao H.Z."/>
            <person name="Wang X."/>
            <person name="Wang C.C."/>
            <person name="Yang T.C."/>
            <person name="Huo Q.B."/>
            <person name="Li W."/>
            <person name="Chen H.Y."/>
            <person name="Chen S.E."/>
            <person name="Zhou L.G."/>
            <person name="Ni X.B."/>
            <person name="Tian J.H."/>
            <person name="Sheng Y."/>
            <person name="Liu T."/>
            <person name="Pan Y.S."/>
            <person name="Xia L.Y."/>
            <person name="Li J."/>
            <person name="Zhao F."/>
            <person name="Cao W.C."/>
        </authorList>
    </citation>
    <scope>NUCLEOTIDE SEQUENCE</scope>
    <source>
        <strain evidence="2">Rmic-2018</strain>
    </source>
</reference>
<dbReference type="EMBL" id="JABSTU010000009">
    <property type="protein sequence ID" value="KAH8022165.1"/>
    <property type="molecule type" value="Genomic_DNA"/>
</dbReference>
<dbReference type="Proteomes" id="UP000821866">
    <property type="component" value="Chromosome 7"/>
</dbReference>
<dbReference type="GO" id="GO:0006355">
    <property type="term" value="P:regulation of DNA-templated transcription"/>
    <property type="evidence" value="ECO:0007669"/>
    <property type="project" value="InterPro"/>
</dbReference>
<reference evidence="2" key="2">
    <citation type="submission" date="2021-09" db="EMBL/GenBank/DDBJ databases">
        <authorList>
            <person name="Jia N."/>
            <person name="Wang J."/>
            <person name="Shi W."/>
            <person name="Du L."/>
            <person name="Sun Y."/>
            <person name="Zhan W."/>
            <person name="Jiang J."/>
            <person name="Wang Q."/>
            <person name="Zhang B."/>
            <person name="Ji P."/>
            <person name="Sakyi L.B."/>
            <person name="Cui X."/>
            <person name="Yuan T."/>
            <person name="Jiang B."/>
            <person name="Yang W."/>
            <person name="Lam T.T.-Y."/>
            <person name="Chang Q."/>
            <person name="Ding S."/>
            <person name="Wang X."/>
            <person name="Zhu J."/>
            <person name="Ruan X."/>
            <person name="Zhao L."/>
            <person name="Wei J."/>
            <person name="Que T."/>
            <person name="Du C."/>
            <person name="Cheng J."/>
            <person name="Dai P."/>
            <person name="Han X."/>
            <person name="Huang E."/>
            <person name="Gao Y."/>
            <person name="Liu J."/>
            <person name="Shao H."/>
            <person name="Ye R."/>
            <person name="Li L."/>
            <person name="Wei W."/>
            <person name="Wang X."/>
            <person name="Wang C."/>
            <person name="Huo Q."/>
            <person name="Li W."/>
            <person name="Guo W."/>
            <person name="Chen H."/>
            <person name="Chen S."/>
            <person name="Zhou L."/>
            <person name="Zhou L."/>
            <person name="Ni X."/>
            <person name="Tian J."/>
            <person name="Zhou Y."/>
            <person name="Sheng Y."/>
            <person name="Liu T."/>
            <person name="Pan Y."/>
            <person name="Xia L."/>
            <person name="Li J."/>
            <person name="Zhao F."/>
            <person name="Cao W."/>
        </authorList>
    </citation>
    <scope>NUCLEOTIDE SEQUENCE</scope>
    <source>
        <strain evidence="2">Rmic-2018</strain>
        <tissue evidence="2">Larvae</tissue>
    </source>
</reference>
<sequence>MGNGSFSSPVASALKRTVTLSFHCFTPEHAPPFSVKLCVGTVERICPPLVWVHLEDGSEGGTSVVLPLRSQQLFPVGWCGSNGWPLRKPRDWAPPHHPPALSPLRRGSGGAAAPSSSAAATDTNSKKSSSVEAKSGEILCTNMVPRIAPCYQW</sequence>
<gene>
    <name evidence="2" type="ORF">HPB51_022298</name>
</gene>
<feature type="compositionally biased region" description="Low complexity" evidence="1">
    <location>
        <begin position="102"/>
        <end position="130"/>
    </location>
</feature>
<keyword evidence="3" id="KW-1185">Reference proteome</keyword>
<feature type="region of interest" description="Disordered" evidence="1">
    <location>
        <begin position="89"/>
        <end position="132"/>
    </location>
</feature>
<dbReference type="VEuPathDB" id="VectorBase:LOC119174210"/>
<evidence type="ECO:0000256" key="1">
    <source>
        <dbReference type="SAM" id="MobiDB-lite"/>
    </source>
</evidence>
<evidence type="ECO:0000313" key="3">
    <source>
        <dbReference type="Proteomes" id="UP000821866"/>
    </source>
</evidence>
<dbReference type="InterPro" id="IPR004092">
    <property type="entry name" value="Mbt"/>
</dbReference>
<dbReference type="SUPFAM" id="SSF63748">
    <property type="entry name" value="Tudor/PWWP/MBT"/>
    <property type="match status" value="1"/>
</dbReference>
<evidence type="ECO:0000313" key="2">
    <source>
        <dbReference type="EMBL" id="KAH8022165.1"/>
    </source>
</evidence>
<organism evidence="2 3">
    <name type="scientific">Rhipicephalus microplus</name>
    <name type="common">Cattle tick</name>
    <name type="synonym">Boophilus microplus</name>
    <dbReference type="NCBI Taxonomy" id="6941"/>
    <lineage>
        <taxon>Eukaryota</taxon>
        <taxon>Metazoa</taxon>
        <taxon>Ecdysozoa</taxon>
        <taxon>Arthropoda</taxon>
        <taxon>Chelicerata</taxon>
        <taxon>Arachnida</taxon>
        <taxon>Acari</taxon>
        <taxon>Parasitiformes</taxon>
        <taxon>Ixodida</taxon>
        <taxon>Ixodoidea</taxon>
        <taxon>Ixodidae</taxon>
        <taxon>Rhipicephalinae</taxon>
        <taxon>Rhipicephalus</taxon>
        <taxon>Boophilus</taxon>
    </lineage>
</organism>